<reference evidence="9 10" key="1">
    <citation type="submission" date="2020-03" db="EMBL/GenBank/DDBJ databases">
        <title>WGS of actinomycetes isolated from Thailand.</title>
        <authorList>
            <person name="Thawai C."/>
        </authorList>
    </citation>
    <scope>NUCLEOTIDE SEQUENCE [LARGE SCALE GENOMIC DNA]</scope>
    <source>
        <strain evidence="9 10">PRB2-1</strain>
    </source>
</reference>
<feature type="transmembrane region" description="Helical" evidence="6">
    <location>
        <begin position="71"/>
        <end position="92"/>
    </location>
</feature>
<keyword evidence="3 6" id="KW-1133">Transmembrane helix</keyword>
<evidence type="ECO:0000256" key="1">
    <source>
        <dbReference type="ARBA" id="ARBA00004651"/>
    </source>
</evidence>
<accession>A0ABX0ZQ86</accession>
<evidence type="ECO:0000259" key="7">
    <source>
        <dbReference type="PROSITE" id="PS50893"/>
    </source>
</evidence>
<feature type="compositionally biased region" description="Low complexity" evidence="5">
    <location>
        <begin position="601"/>
        <end position="623"/>
    </location>
</feature>
<dbReference type="InterPro" id="IPR027417">
    <property type="entry name" value="P-loop_NTPase"/>
</dbReference>
<dbReference type="PANTHER" id="PTHR43394:SF1">
    <property type="entry name" value="ATP-BINDING CASSETTE SUB-FAMILY B MEMBER 10, MITOCHONDRIAL"/>
    <property type="match status" value="1"/>
</dbReference>
<name>A0ABX0ZQ86_9ACTN</name>
<protein>
    <submittedName>
        <fullName evidence="9">ABC transporter ATP-binding protein</fullName>
    </submittedName>
</protein>
<keyword evidence="2 6" id="KW-0812">Transmembrane</keyword>
<dbReference type="SUPFAM" id="SSF90123">
    <property type="entry name" value="ABC transporter transmembrane region"/>
    <property type="match status" value="1"/>
</dbReference>
<evidence type="ECO:0000256" key="6">
    <source>
        <dbReference type="SAM" id="Phobius"/>
    </source>
</evidence>
<dbReference type="GO" id="GO:0005524">
    <property type="term" value="F:ATP binding"/>
    <property type="evidence" value="ECO:0007669"/>
    <property type="project" value="UniProtKB-KW"/>
</dbReference>
<evidence type="ECO:0000256" key="2">
    <source>
        <dbReference type="ARBA" id="ARBA00022692"/>
    </source>
</evidence>
<dbReference type="InterPro" id="IPR003439">
    <property type="entry name" value="ABC_transporter-like_ATP-bd"/>
</dbReference>
<proteinExistence type="predicted"/>
<evidence type="ECO:0000256" key="5">
    <source>
        <dbReference type="SAM" id="MobiDB-lite"/>
    </source>
</evidence>
<dbReference type="InterPro" id="IPR017871">
    <property type="entry name" value="ABC_transporter-like_CS"/>
</dbReference>
<dbReference type="Gene3D" id="3.40.50.300">
    <property type="entry name" value="P-loop containing nucleotide triphosphate hydrolases"/>
    <property type="match status" value="1"/>
</dbReference>
<dbReference type="Pfam" id="PF00005">
    <property type="entry name" value="ABC_tran"/>
    <property type="match status" value="1"/>
</dbReference>
<keyword evidence="9" id="KW-0547">Nucleotide-binding</keyword>
<dbReference type="InterPro" id="IPR039421">
    <property type="entry name" value="Type_1_exporter"/>
</dbReference>
<dbReference type="EMBL" id="JAATEJ010000006">
    <property type="protein sequence ID" value="NJP43813.1"/>
    <property type="molecule type" value="Genomic_DNA"/>
</dbReference>
<feature type="region of interest" description="Disordered" evidence="5">
    <location>
        <begin position="597"/>
        <end position="623"/>
    </location>
</feature>
<organism evidence="9 10">
    <name type="scientific">Actinacidiphila epipremni</name>
    <dbReference type="NCBI Taxonomy" id="2053013"/>
    <lineage>
        <taxon>Bacteria</taxon>
        <taxon>Bacillati</taxon>
        <taxon>Actinomycetota</taxon>
        <taxon>Actinomycetes</taxon>
        <taxon>Kitasatosporales</taxon>
        <taxon>Streptomycetaceae</taxon>
        <taxon>Actinacidiphila</taxon>
    </lineage>
</organism>
<evidence type="ECO:0000313" key="9">
    <source>
        <dbReference type="EMBL" id="NJP43813.1"/>
    </source>
</evidence>
<gene>
    <name evidence="9" type="ORF">HCN08_10410</name>
</gene>
<feature type="transmembrane region" description="Helical" evidence="6">
    <location>
        <begin position="175"/>
        <end position="195"/>
    </location>
</feature>
<feature type="transmembrane region" description="Helical" evidence="6">
    <location>
        <begin position="254"/>
        <end position="277"/>
    </location>
</feature>
<feature type="domain" description="ABC transmembrane type-1" evidence="8">
    <location>
        <begin position="36"/>
        <end position="307"/>
    </location>
</feature>
<dbReference type="PROSITE" id="PS50929">
    <property type="entry name" value="ABC_TM1F"/>
    <property type="match status" value="1"/>
</dbReference>
<comment type="subcellular location">
    <subcellularLocation>
        <location evidence="1">Cell membrane</location>
        <topology evidence="1">Multi-pass membrane protein</topology>
    </subcellularLocation>
</comment>
<comment type="caution">
    <text evidence="9">The sequence shown here is derived from an EMBL/GenBank/DDBJ whole genome shotgun (WGS) entry which is preliminary data.</text>
</comment>
<feature type="domain" description="ABC transporter" evidence="7">
    <location>
        <begin position="325"/>
        <end position="597"/>
    </location>
</feature>
<keyword evidence="10" id="KW-1185">Reference proteome</keyword>
<dbReference type="InterPro" id="IPR011527">
    <property type="entry name" value="ABC1_TM_dom"/>
</dbReference>
<dbReference type="Pfam" id="PF00664">
    <property type="entry name" value="ABC_membrane"/>
    <property type="match status" value="1"/>
</dbReference>
<dbReference type="PROSITE" id="PS50893">
    <property type="entry name" value="ABC_TRANSPORTER_2"/>
    <property type="match status" value="1"/>
</dbReference>
<dbReference type="Gene3D" id="1.20.1560.10">
    <property type="entry name" value="ABC transporter type 1, transmembrane domain"/>
    <property type="match status" value="1"/>
</dbReference>
<dbReference type="PROSITE" id="PS00211">
    <property type="entry name" value="ABC_TRANSPORTER_1"/>
    <property type="match status" value="1"/>
</dbReference>
<evidence type="ECO:0000256" key="4">
    <source>
        <dbReference type="ARBA" id="ARBA00023136"/>
    </source>
</evidence>
<sequence length="623" mass="64003">MTSLRDLPLSDPGVPDVRSGFRFLLWLEIRQWRGQVLAAAWGTLHLAAVAASPAAVGMAVQAVVDHSGRRLALTGALMLLLGALTALGDTMLHRTAVTNWISAAARVQQLLAGKAVELGAVLTRRVAAGEVVAVSTGDVEKIGWFVEALARFTSALLATAGLTVALVLYQPALGVVVAAAVPVLALAALPLLPAATRRADLQREKAGKATELASDTVAGLRVLRGIGGEELFLDRYRRASQQVRAAAVHSARMWALISAVQVLLPGLLLVAVAWYGARLALDGRISVGELVTVYGSVGFLMLPLHNFEEIAMSWSFSRPSAKRAARVLALTRSAPEQGAPAAGAAGTAATGVPEPAGELHDPLTGLRVAPGLLTAVVCGDPDAAGRLADRLGGHSPSAAGTEPSATLGGHALDALPLAAVRAAVLVQDKDPVLLSGTLAELLAVPSSGRVTPREALAAAQCADVLEALAQTLPAAREDGADGAGSADPMRATITERGRSLSGGQRQRLALARSLVADPVVLVLDEPTSAVDAHTEARIARGLAAVRAGRTTVVLTSSPLVLDCADRVVLVDHGTAVAAGSHHDLLRTEPRYRAVVTREPDAGSGPVPAPAGRARPAAAMEESA</sequence>
<evidence type="ECO:0000259" key="8">
    <source>
        <dbReference type="PROSITE" id="PS50929"/>
    </source>
</evidence>
<evidence type="ECO:0000256" key="3">
    <source>
        <dbReference type="ARBA" id="ARBA00022989"/>
    </source>
</evidence>
<dbReference type="PANTHER" id="PTHR43394">
    <property type="entry name" value="ATP-DEPENDENT PERMEASE MDL1, MITOCHONDRIAL"/>
    <property type="match status" value="1"/>
</dbReference>
<feature type="transmembrane region" description="Helical" evidence="6">
    <location>
        <begin position="36"/>
        <end position="59"/>
    </location>
</feature>
<dbReference type="InterPro" id="IPR036640">
    <property type="entry name" value="ABC1_TM_sf"/>
</dbReference>
<keyword evidence="9" id="KW-0067">ATP-binding</keyword>
<dbReference type="Proteomes" id="UP000734511">
    <property type="component" value="Unassembled WGS sequence"/>
</dbReference>
<dbReference type="SUPFAM" id="SSF52540">
    <property type="entry name" value="P-loop containing nucleoside triphosphate hydrolases"/>
    <property type="match status" value="1"/>
</dbReference>
<keyword evidence="4 6" id="KW-0472">Membrane</keyword>
<dbReference type="RefSeq" id="WP_167982684.1">
    <property type="nucleotide sequence ID" value="NZ_JAATEJ010000006.1"/>
</dbReference>
<evidence type="ECO:0000313" key="10">
    <source>
        <dbReference type="Proteomes" id="UP000734511"/>
    </source>
</evidence>